<reference evidence="2" key="1">
    <citation type="submission" date="2014-09" db="EMBL/GenBank/DDBJ databases">
        <authorList>
            <person name="Magalhaes I.L.F."/>
            <person name="Oliveira U."/>
            <person name="Santos F.R."/>
            <person name="Vidigal T.H.D.A."/>
            <person name="Brescovit A.D."/>
            <person name="Santos A.J."/>
        </authorList>
    </citation>
    <scope>NUCLEOTIDE SEQUENCE</scope>
    <source>
        <tissue evidence="2">Shoot tissue taken approximately 20 cm above the soil surface</tissue>
    </source>
</reference>
<feature type="transmembrane region" description="Helical" evidence="1">
    <location>
        <begin position="7"/>
        <end position="28"/>
    </location>
</feature>
<feature type="transmembrane region" description="Helical" evidence="1">
    <location>
        <begin position="48"/>
        <end position="75"/>
    </location>
</feature>
<keyword evidence="1" id="KW-0812">Transmembrane</keyword>
<protein>
    <submittedName>
        <fullName evidence="2">Uncharacterized protein</fullName>
    </submittedName>
</protein>
<accession>A0A0A8Y5M9</accession>
<keyword evidence="1" id="KW-0472">Membrane</keyword>
<proteinExistence type="predicted"/>
<keyword evidence="1" id="KW-1133">Transmembrane helix</keyword>
<reference evidence="2" key="2">
    <citation type="journal article" date="2015" name="Data Brief">
        <title>Shoot transcriptome of the giant reed, Arundo donax.</title>
        <authorList>
            <person name="Barrero R.A."/>
            <person name="Guerrero F.D."/>
            <person name="Moolhuijzen P."/>
            <person name="Goolsby J.A."/>
            <person name="Tidwell J."/>
            <person name="Bellgard S.E."/>
            <person name="Bellgard M.I."/>
        </authorList>
    </citation>
    <scope>NUCLEOTIDE SEQUENCE</scope>
    <source>
        <tissue evidence="2">Shoot tissue taken approximately 20 cm above the soil surface</tissue>
    </source>
</reference>
<name>A0A0A8Y5M9_ARUDO</name>
<organism evidence="2">
    <name type="scientific">Arundo donax</name>
    <name type="common">Giant reed</name>
    <name type="synonym">Donax arundinaceus</name>
    <dbReference type="NCBI Taxonomy" id="35708"/>
    <lineage>
        <taxon>Eukaryota</taxon>
        <taxon>Viridiplantae</taxon>
        <taxon>Streptophyta</taxon>
        <taxon>Embryophyta</taxon>
        <taxon>Tracheophyta</taxon>
        <taxon>Spermatophyta</taxon>
        <taxon>Magnoliopsida</taxon>
        <taxon>Liliopsida</taxon>
        <taxon>Poales</taxon>
        <taxon>Poaceae</taxon>
        <taxon>PACMAD clade</taxon>
        <taxon>Arundinoideae</taxon>
        <taxon>Arundineae</taxon>
        <taxon>Arundo</taxon>
    </lineage>
</organism>
<dbReference type="AlphaFoldDB" id="A0A0A8Y5M9"/>
<evidence type="ECO:0000256" key="1">
    <source>
        <dbReference type="SAM" id="Phobius"/>
    </source>
</evidence>
<evidence type="ECO:0000313" key="2">
    <source>
        <dbReference type="EMBL" id="JAD20278.1"/>
    </source>
</evidence>
<sequence length="93" mass="10694">MSLVLSVVCMADMLMAISISMTLVIWYIDMFTVCNCNAKYGHCLYQFYFIVCFLVMTADIYQAIVNFPVMMSLVFQPMLKYAGDQVQLQAFIE</sequence>
<dbReference type="EMBL" id="GBRH01277617">
    <property type="protein sequence ID" value="JAD20278.1"/>
    <property type="molecule type" value="Transcribed_RNA"/>
</dbReference>